<name>A0A1U8Q941_NELNU</name>
<keyword evidence="4" id="KW-0479">Metal-binding</keyword>
<dbReference type="InterPro" id="IPR031127">
    <property type="entry name" value="E3_UB_ligase_RBR"/>
</dbReference>
<dbReference type="PROSITE" id="PS00518">
    <property type="entry name" value="ZF_RING_1"/>
    <property type="match status" value="1"/>
</dbReference>
<evidence type="ECO:0000259" key="12">
    <source>
        <dbReference type="PROSITE" id="PS51873"/>
    </source>
</evidence>
<evidence type="ECO:0000256" key="2">
    <source>
        <dbReference type="ARBA" id="ARBA00005884"/>
    </source>
</evidence>
<evidence type="ECO:0000256" key="1">
    <source>
        <dbReference type="ARBA" id="ARBA00003976"/>
    </source>
</evidence>
<dbReference type="GeneID" id="109115562"/>
<keyword evidence="3" id="KW-0808">Transferase</keyword>
<reference evidence="14" key="1">
    <citation type="submission" date="2025-08" db="UniProtKB">
        <authorList>
            <consortium name="RefSeq"/>
        </authorList>
    </citation>
    <scope>IDENTIFICATION</scope>
</reference>
<keyword evidence="6 9" id="KW-0863">Zinc-finger</keyword>
<dbReference type="Gene3D" id="3.30.40.10">
    <property type="entry name" value="Zinc/RING finger domain, C3HC4 (zinc finger)"/>
    <property type="match status" value="1"/>
</dbReference>
<feature type="domain" description="RING-type" evidence="11">
    <location>
        <begin position="61"/>
        <end position="106"/>
    </location>
</feature>
<keyword evidence="5" id="KW-0677">Repeat</keyword>
<dbReference type="GO" id="GO:0008270">
    <property type="term" value="F:zinc ion binding"/>
    <property type="evidence" value="ECO:0007669"/>
    <property type="project" value="UniProtKB-KW"/>
</dbReference>
<dbReference type="InterPro" id="IPR001841">
    <property type="entry name" value="Znf_RING"/>
</dbReference>
<evidence type="ECO:0000256" key="9">
    <source>
        <dbReference type="PROSITE-ProRule" id="PRU00175"/>
    </source>
</evidence>
<evidence type="ECO:0000256" key="10">
    <source>
        <dbReference type="SAM" id="MobiDB-lite"/>
    </source>
</evidence>
<evidence type="ECO:0000313" key="13">
    <source>
        <dbReference type="Proteomes" id="UP000189703"/>
    </source>
</evidence>
<gene>
    <name evidence="14" type="primary">LOC109115562</name>
</gene>
<evidence type="ECO:0000256" key="8">
    <source>
        <dbReference type="ARBA" id="ARBA00022833"/>
    </source>
</evidence>
<feature type="domain" description="RING-type" evidence="12">
    <location>
        <begin position="57"/>
        <end position="181"/>
    </location>
</feature>
<dbReference type="KEGG" id="nnu:109115562"/>
<sequence>MATPPSHAEEEIEPTPSSSSNTLKKEIFIKQYSLPSFKPNIPSVNEIGQSSNSQKPTTFICDICVESKSLNQSFCIKGCTHAYCCDCIVKYVASKLQENVTSIHCPEPTCNAVLEPEFSHLTLPPEEFDRWENALCENLIIGSQRFYCPFKDCSALCGFAFCYKCGAPNNHNYHYCSKCGY</sequence>
<dbReference type="PROSITE" id="PS51873">
    <property type="entry name" value="TRIAD"/>
    <property type="match status" value="1"/>
</dbReference>
<evidence type="ECO:0000259" key="11">
    <source>
        <dbReference type="PROSITE" id="PS50089"/>
    </source>
</evidence>
<dbReference type="SUPFAM" id="SSF57850">
    <property type="entry name" value="RING/U-box"/>
    <property type="match status" value="1"/>
</dbReference>
<dbReference type="InterPro" id="IPR044066">
    <property type="entry name" value="TRIAD_supradom"/>
</dbReference>
<evidence type="ECO:0000256" key="7">
    <source>
        <dbReference type="ARBA" id="ARBA00022786"/>
    </source>
</evidence>
<evidence type="ECO:0000256" key="4">
    <source>
        <dbReference type="ARBA" id="ARBA00022723"/>
    </source>
</evidence>
<keyword evidence="8" id="KW-0862">Zinc</keyword>
<dbReference type="FunFam" id="3.30.40.10:FF:000230">
    <property type="entry name" value="RBR-type E3 ubiquitin transferase"/>
    <property type="match status" value="1"/>
</dbReference>
<organism evidence="13 14">
    <name type="scientific">Nelumbo nucifera</name>
    <name type="common">Sacred lotus</name>
    <dbReference type="NCBI Taxonomy" id="4432"/>
    <lineage>
        <taxon>Eukaryota</taxon>
        <taxon>Viridiplantae</taxon>
        <taxon>Streptophyta</taxon>
        <taxon>Embryophyta</taxon>
        <taxon>Tracheophyta</taxon>
        <taxon>Spermatophyta</taxon>
        <taxon>Magnoliopsida</taxon>
        <taxon>Proteales</taxon>
        <taxon>Nelumbonaceae</taxon>
        <taxon>Nelumbo</taxon>
    </lineage>
</organism>
<dbReference type="OMA" id="NETCEEY"/>
<dbReference type="InParanoid" id="A0A1U8Q941"/>
<dbReference type="GO" id="GO:0004842">
    <property type="term" value="F:ubiquitin-protein transferase activity"/>
    <property type="evidence" value="ECO:0007669"/>
    <property type="project" value="InterPro"/>
</dbReference>
<evidence type="ECO:0000313" key="14">
    <source>
        <dbReference type="RefSeq" id="XP_019055303.1"/>
    </source>
</evidence>
<keyword evidence="7" id="KW-0833">Ubl conjugation pathway</keyword>
<feature type="region of interest" description="Disordered" evidence="10">
    <location>
        <begin position="1"/>
        <end position="23"/>
    </location>
</feature>
<proteinExistence type="inferred from homology"/>
<dbReference type="RefSeq" id="XP_019055303.1">
    <property type="nucleotide sequence ID" value="XM_019199758.1"/>
</dbReference>
<comment type="function">
    <text evidence="1">Might act as an E3 ubiquitin-protein ligase, or as part of E3 complex, which accepts ubiquitin from specific E2 ubiquitin-conjugating enzymes and then transfers it to substrates.</text>
</comment>
<comment type="similarity">
    <text evidence="2">Belongs to the RBR family. Ariadne subfamily.</text>
</comment>
<keyword evidence="13" id="KW-1185">Reference proteome</keyword>
<accession>A0A1U8Q941</accession>
<dbReference type="AlphaFoldDB" id="A0A1U8Q941"/>
<dbReference type="GO" id="GO:0016567">
    <property type="term" value="P:protein ubiquitination"/>
    <property type="evidence" value="ECO:0007669"/>
    <property type="project" value="InterPro"/>
</dbReference>
<dbReference type="InterPro" id="IPR013083">
    <property type="entry name" value="Znf_RING/FYVE/PHD"/>
</dbReference>
<dbReference type="OrthoDB" id="10009520at2759"/>
<dbReference type="Proteomes" id="UP000189703">
    <property type="component" value="Unplaced"/>
</dbReference>
<dbReference type="PANTHER" id="PTHR11685">
    <property type="entry name" value="RBR FAMILY RING FINGER AND IBR DOMAIN-CONTAINING"/>
    <property type="match status" value="1"/>
</dbReference>
<dbReference type="PROSITE" id="PS50089">
    <property type="entry name" value="ZF_RING_2"/>
    <property type="match status" value="1"/>
</dbReference>
<evidence type="ECO:0000256" key="6">
    <source>
        <dbReference type="ARBA" id="ARBA00022771"/>
    </source>
</evidence>
<evidence type="ECO:0000256" key="3">
    <source>
        <dbReference type="ARBA" id="ARBA00022679"/>
    </source>
</evidence>
<dbReference type="STRING" id="4432.A0A1U8Q941"/>
<dbReference type="InterPro" id="IPR017907">
    <property type="entry name" value="Znf_RING_CS"/>
</dbReference>
<evidence type="ECO:0000256" key="5">
    <source>
        <dbReference type="ARBA" id="ARBA00022737"/>
    </source>
</evidence>
<protein>
    <submittedName>
        <fullName evidence="14">E3 ubiquitin-protein ligase RNF14-like</fullName>
    </submittedName>
</protein>